<dbReference type="STRING" id="418459.E3JUE7"/>
<dbReference type="OrthoDB" id="5392716at2759"/>
<dbReference type="KEGG" id="pgr:PGTG_01003"/>
<dbReference type="AlphaFoldDB" id="E3JUE7"/>
<evidence type="ECO:0000259" key="2">
    <source>
        <dbReference type="Pfam" id="PF24764"/>
    </source>
</evidence>
<dbReference type="HOGENOM" id="CLU_039761_2_2_1"/>
<dbReference type="GeneID" id="10543552"/>
<dbReference type="VEuPathDB" id="FungiDB:PGTG_01003"/>
<feature type="compositionally biased region" description="Acidic residues" evidence="1">
    <location>
        <begin position="464"/>
        <end position="483"/>
    </location>
</feature>
<dbReference type="InterPro" id="IPR058913">
    <property type="entry name" value="Integrase_dom_put"/>
</dbReference>
<dbReference type="RefSeq" id="XP_003320091.2">
    <property type="nucleotide sequence ID" value="XM_003320043.2"/>
</dbReference>
<evidence type="ECO:0000256" key="1">
    <source>
        <dbReference type="SAM" id="MobiDB-lite"/>
    </source>
</evidence>
<dbReference type="EMBL" id="DS178264">
    <property type="protein sequence ID" value="EFP75672.2"/>
    <property type="molecule type" value="Genomic_DNA"/>
</dbReference>
<keyword evidence="4" id="KW-1185">Reference proteome</keyword>
<evidence type="ECO:0000313" key="4">
    <source>
        <dbReference type="Proteomes" id="UP000008783"/>
    </source>
</evidence>
<accession>E3JUE7</accession>
<evidence type="ECO:0000313" key="3">
    <source>
        <dbReference type="EMBL" id="EFP75672.2"/>
    </source>
</evidence>
<dbReference type="Proteomes" id="UP000008783">
    <property type="component" value="Unassembled WGS sequence"/>
</dbReference>
<protein>
    <recommendedName>
        <fullName evidence="2">Integrase core domain-containing protein</fullName>
    </recommendedName>
</protein>
<feature type="region of interest" description="Disordered" evidence="1">
    <location>
        <begin position="462"/>
        <end position="483"/>
    </location>
</feature>
<dbReference type="InterPro" id="IPR012337">
    <property type="entry name" value="RNaseH-like_sf"/>
</dbReference>
<name>E3JUE7_PUCGT</name>
<feature type="region of interest" description="Disordered" evidence="1">
    <location>
        <begin position="1"/>
        <end position="37"/>
    </location>
</feature>
<reference evidence="4" key="2">
    <citation type="journal article" date="2011" name="Proc. Natl. Acad. Sci. U.S.A.">
        <title>Obligate biotrophy features unraveled by the genomic analysis of rust fungi.</title>
        <authorList>
            <person name="Duplessis S."/>
            <person name="Cuomo C.A."/>
            <person name="Lin Y.-C."/>
            <person name="Aerts A."/>
            <person name="Tisserant E."/>
            <person name="Veneault-Fourrey C."/>
            <person name="Joly D.L."/>
            <person name="Hacquard S."/>
            <person name="Amselem J."/>
            <person name="Cantarel B.L."/>
            <person name="Chiu R."/>
            <person name="Coutinho P.M."/>
            <person name="Feau N."/>
            <person name="Field M."/>
            <person name="Frey P."/>
            <person name="Gelhaye E."/>
            <person name="Goldberg J."/>
            <person name="Grabherr M.G."/>
            <person name="Kodira C.D."/>
            <person name="Kohler A."/>
            <person name="Kuees U."/>
            <person name="Lindquist E.A."/>
            <person name="Lucas S.M."/>
            <person name="Mago R."/>
            <person name="Mauceli E."/>
            <person name="Morin E."/>
            <person name="Murat C."/>
            <person name="Pangilinan J.L."/>
            <person name="Park R."/>
            <person name="Pearson M."/>
            <person name="Quesneville H."/>
            <person name="Rouhier N."/>
            <person name="Sakthikumar S."/>
            <person name="Salamov A.A."/>
            <person name="Schmutz J."/>
            <person name="Selles B."/>
            <person name="Shapiro H."/>
            <person name="Tanguay P."/>
            <person name="Tuskan G.A."/>
            <person name="Henrissat B."/>
            <person name="Van de Peer Y."/>
            <person name="Rouze P."/>
            <person name="Ellis J.G."/>
            <person name="Dodds P.N."/>
            <person name="Schein J.E."/>
            <person name="Zhong S."/>
            <person name="Hamelin R.C."/>
            <person name="Grigoriev I.V."/>
            <person name="Szabo L.J."/>
            <person name="Martin F."/>
        </authorList>
    </citation>
    <scope>NUCLEOTIDE SEQUENCE [LARGE SCALE GENOMIC DNA]</scope>
    <source>
        <strain evidence="4">CRL 75-36-700-3 / race SCCL</strain>
    </source>
</reference>
<dbReference type="SUPFAM" id="SSF53098">
    <property type="entry name" value="Ribonuclease H-like"/>
    <property type="match status" value="1"/>
</dbReference>
<sequence>MSDISTSDYSTEYSGSDDTQSDEDNTPQLPSPQDRYNEPETLRYLFHQGYRGPQVLLILQERYGIHMSLSTLNRKRKLWGFQKRDLPQGPSPIIQASLRSSHSKGLNLYEIQARLLKETHINVHIRTIQRYLQYLKLKLQSNDLQDGKVSLEKVVECINHARTELLQTSAGYRSLHRYLKRFYSISIPRNTVYDILKQIDPEGLAQRLRKTCKRRIFRTHGPNHVWACDGHDKLKKYGICIYGIIDAWSRKILGMFVHVTNNDPKHIGVYFLRTAATAGGIPLKVTTDFGSETIDMAAYQMYISHQHAGISPEDAAKRMHFTKSTQNQKIEALWSQMMKQHNQAVINVIEEQVESGRYDPDDEFSKPVWIDGFCIKTIHESAETIEFHFLLPEYPDQESMFTQTPPWFHDVATGVMEALGLRFDHISIGSVWIAYELMLPYIKNTFPDNLALPSYNWPPSPDLGSEDDFDSSESLEFINLDEE</sequence>
<gene>
    <name evidence="3" type="ORF">PGTG_01003</name>
</gene>
<dbReference type="PANTHER" id="PTHR46177">
    <property type="entry name" value="INTEGRASE CATALYTIC DOMAIN-CONTAINING PROTEIN"/>
    <property type="match status" value="1"/>
</dbReference>
<feature type="compositionally biased region" description="Polar residues" evidence="1">
    <location>
        <begin position="1"/>
        <end position="18"/>
    </location>
</feature>
<reference key="1">
    <citation type="submission" date="2007-01" db="EMBL/GenBank/DDBJ databases">
        <title>The Genome Sequence of Puccinia graminis f. sp. tritici Strain CRL 75-36-700-3.</title>
        <authorList>
            <consortium name="The Broad Institute Genome Sequencing Platform"/>
            <person name="Birren B."/>
            <person name="Lander E."/>
            <person name="Galagan J."/>
            <person name="Nusbaum C."/>
            <person name="Devon K."/>
            <person name="Cuomo C."/>
            <person name="Jaffe D."/>
            <person name="Butler J."/>
            <person name="Alvarez P."/>
            <person name="Gnerre S."/>
            <person name="Grabherr M."/>
            <person name="Mauceli E."/>
            <person name="Brockman W."/>
            <person name="Young S."/>
            <person name="LaButti K."/>
            <person name="Sykes S."/>
            <person name="DeCaprio D."/>
            <person name="Crawford M."/>
            <person name="Koehrsen M."/>
            <person name="Engels R."/>
            <person name="Montgomery P."/>
            <person name="Pearson M."/>
            <person name="Howarth C."/>
            <person name="Larson L."/>
            <person name="White J."/>
            <person name="Zeng Q."/>
            <person name="Kodira C."/>
            <person name="Yandava C."/>
            <person name="Alvarado L."/>
            <person name="O'Leary S."/>
            <person name="Szabo L."/>
            <person name="Dean R."/>
            <person name="Schein J."/>
        </authorList>
    </citation>
    <scope>NUCLEOTIDE SEQUENCE</scope>
    <source>
        <strain>CRL 75-36-700-3</strain>
    </source>
</reference>
<organism evidence="3 4">
    <name type="scientific">Puccinia graminis f. sp. tritici (strain CRL 75-36-700-3 / race SCCL)</name>
    <name type="common">Black stem rust fungus</name>
    <dbReference type="NCBI Taxonomy" id="418459"/>
    <lineage>
        <taxon>Eukaryota</taxon>
        <taxon>Fungi</taxon>
        <taxon>Dikarya</taxon>
        <taxon>Basidiomycota</taxon>
        <taxon>Pucciniomycotina</taxon>
        <taxon>Pucciniomycetes</taxon>
        <taxon>Pucciniales</taxon>
        <taxon>Pucciniaceae</taxon>
        <taxon>Puccinia</taxon>
    </lineage>
</organism>
<dbReference type="InParanoid" id="E3JUE7"/>
<feature type="domain" description="Integrase core" evidence="2">
    <location>
        <begin position="216"/>
        <end position="364"/>
    </location>
</feature>
<dbReference type="PANTHER" id="PTHR46177:SF1">
    <property type="entry name" value="INTEGRASE CATALYTIC DOMAIN-CONTAINING PROTEIN"/>
    <property type="match status" value="1"/>
</dbReference>
<dbReference type="Pfam" id="PF24764">
    <property type="entry name" value="rva_4"/>
    <property type="match status" value="1"/>
</dbReference>
<proteinExistence type="predicted"/>